<protein>
    <submittedName>
        <fullName evidence="5">SDR family oxidoreductase</fullName>
    </submittedName>
</protein>
<proteinExistence type="inferred from homology"/>
<dbReference type="PRINTS" id="PR00080">
    <property type="entry name" value="SDRFAMILY"/>
</dbReference>
<gene>
    <name evidence="5" type="ORF">HER31_01970</name>
</gene>
<evidence type="ECO:0000256" key="3">
    <source>
        <dbReference type="RuleBase" id="RU000363"/>
    </source>
</evidence>
<feature type="domain" description="Ketoreductase" evidence="4">
    <location>
        <begin position="4"/>
        <end position="178"/>
    </location>
</feature>
<evidence type="ECO:0000259" key="4">
    <source>
        <dbReference type="SMART" id="SM00822"/>
    </source>
</evidence>
<sequence>MTIKTVLITGCSSGFGKLTAKHFAQKGWNVVATMRSPHKETELIGLDNVLVLPLDMTDPQSVTDAVGESMARFGRIDALVNNAGISGMGVFEQWDEPAINALFETNVFGLIRMTQAVLPIMRQQGDGAIVNVSSLAGLVGSPFSSVYSASKFAVEELTEARSLEYAPFNIQFKAVAPGAYETSLYSSINHRILTNGDAQVQEYSAQCVAKMNETIAEMMQQGNQQADPAEVAEKIYQCVTESTPVHNVSGVDAQQVLEMKQTLPKAALLATLSQVLVPSR</sequence>
<evidence type="ECO:0000313" key="5">
    <source>
        <dbReference type="EMBL" id="QIZ75772.1"/>
    </source>
</evidence>
<dbReference type="Gene3D" id="3.40.50.720">
    <property type="entry name" value="NAD(P)-binding Rossmann-like Domain"/>
    <property type="match status" value="1"/>
</dbReference>
<dbReference type="PANTHER" id="PTHR43976:SF16">
    <property type="entry name" value="SHORT-CHAIN DEHYDROGENASE_REDUCTASE FAMILY PROTEIN"/>
    <property type="match status" value="1"/>
</dbReference>
<dbReference type="SUPFAM" id="SSF51735">
    <property type="entry name" value="NAD(P)-binding Rossmann-fold domains"/>
    <property type="match status" value="1"/>
</dbReference>
<dbReference type="AlphaFoldDB" id="A0A6H1UD93"/>
<name>A0A6H1UD93_9GAMM</name>
<dbReference type="PRINTS" id="PR00081">
    <property type="entry name" value="GDHRDH"/>
</dbReference>
<evidence type="ECO:0000256" key="2">
    <source>
        <dbReference type="ARBA" id="ARBA00023002"/>
    </source>
</evidence>
<dbReference type="EMBL" id="CP051180">
    <property type="protein sequence ID" value="QIZ75772.1"/>
    <property type="molecule type" value="Genomic_DNA"/>
</dbReference>
<dbReference type="KEGG" id="fes:HER31_01970"/>
<accession>A0A6H1UD93</accession>
<dbReference type="CDD" id="cd05374">
    <property type="entry name" value="17beta-HSD-like_SDR_c"/>
    <property type="match status" value="1"/>
</dbReference>
<dbReference type="InterPro" id="IPR036291">
    <property type="entry name" value="NAD(P)-bd_dom_sf"/>
</dbReference>
<dbReference type="InterPro" id="IPR057326">
    <property type="entry name" value="KR_dom"/>
</dbReference>
<organism evidence="5 6">
    <name type="scientific">Ferrimonas lipolytica</name>
    <dbReference type="NCBI Taxonomy" id="2724191"/>
    <lineage>
        <taxon>Bacteria</taxon>
        <taxon>Pseudomonadati</taxon>
        <taxon>Pseudomonadota</taxon>
        <taxon>Gammaproteobacteria</taxon>
        <taxon>Alteromonadales</taxon>
        <taxon>Ferrimonadaceae</taxon>
        <taxon>Ferrimonas</taxon>
    </lineage>
</organism>
<dbReference type="Pfam" id="PF00106">
    <property type="entry name" value="adh_short"/>
    <property type="match status" value="1"/>
</dbReference>
<dbReference type="InterPro" id="IPR002347">
    <property type="entry name" value="SDR_fam"/>
</dbReference>
<dbReference type="Proteomes" id="UP000501602">
    <property type="component" value="Chromosome"/>
</dbReference>
<dbReference type="GO" id="GO:0016491">
    <property type="term" value="F:oxidoreductase activity"/>
    <property type="evidence" value="ECO:0007669"/>
    <property type="project" value="UniProtKB-KW"/>
</dbReference>
<evidence type="ECO:0000256" key="1">
    <source>
        <dbReference type="ARBA" id="ARBA00006484"/>
    </source>
</evidence>
<dbReference type="PANTHER" id="PTHR43976">
    <property type="entry name" value="SHORT CHAIN DEHYDROGENASE"/>
    <property type="match status" value="1"/>
</dbReference>
<dbReference type="SMART" id="SM00822">
    <property type="entry name" value="PKS_KR"/>
    <property type="match status" value="1"/>
</dbReference>
<comment type="similarity">
    <text evidence="1 3">Belongs to the short-chain dehydrogenases/reductases (SDR) family.</text>
</comment>
<keyword evidence="2" id="KW-0560">Oxidoreductase</keyword>
<keyword evidence="6" id="KW-1185">Reference proteome</keyword>
<dbReference type="RefSeq" id="WP_168659033.1">
    <property type="nucleotide sequence ID" value="NZ_CP051180.1"/>
</dbReference>
<dbReference type="InterPro" id="IPR051911">
    <property type="entry name" value="SDR_oxidoreductase"/>
</dbReference>
<evidence type="ECO:0000313" key="6">
    <source>
        <dbReference type="Proteomes" id="UP000501602"/>
    </source>
</evidence>
<reference evidence="5 6" key="1">
    <citation type="submission" date="2020-04" db="EMBL/GenBank/DDBJ databases">
        <title>Ferrimonas sp. S7 isolated from sea water.</title>
        <authorList>
            <person name="Bae S.S."/>
            <person name="Baek K."/>
        </authorList>
    </citation>
    <scope>NUCLEOTIDE SEQUENCE [LARGE SCALE GENOMIC DNA]</scope>
    <source>
        <strain evidence="5 6">S7</strain>
    </source>
</reference>